<dbReference type="AlphaFoldDB" id="A0A9D4BLG9"/>
<dbReference type="EMBL" id="JAIWYP010000015">
    <property type="protein sequence ID" value="KAH3700399.1"/>
    <property type="molecule type" value="Genomic_DNA"/>
</dbReference>
<evidence type="ECO:0000313" key="2">
    <source>
        <dbReference type="Proteomes" id="UP000828390"/>
    </source>
</evidence>
<dbReference type="Proteomes" id="UP000828390">
    <property type="component" value="Unassembled WGS sequence"/>
</dbReference>
<reference evidence="1" key="2">
    <citation type="submission" date="2020-11" db="EMBL/GenBank/DDBJ databases">
        <authorList>
            <person name="McCartney M.A."/>
            <person name="Auch B."/>
            <person name="Kono T."/>
            <person name="Mallez S."/>
            <person name="Becker A."/>
            <person name="Gohl D.M."/>
            <person name="Silverstein K.A.T."/>
            <person name="Koren S."/>
            <person name="Bechman K.B."/>
            <person name="Herman A."/>
            <person name="Abrahante J.E."/>
            <person name="Garbe J."/>
        </authorList>
    </citation>
    <scope>NUCLEOTIDE SEQUENCE</scope>
    <source>
        <strain evidence="1">Duluth1</strain>
        <tissue evidence="1">Whole animal</tissue>
    </source>
</reference>
<name>A0A9D4BLG9_DREPO</name>
<comment type="caution">
    <text evidence="1">The sequence shown here is derived from an EMBL/GenBank/DDBJ whole genome shotgun (WGS) entry which is preliminary data.</text>
</comment>
<protein>
    <submittedName>
        <fullName evidence="1">Uncharacterized protein</fullName>
    </submittedName>
</protein>
<organism evidence="1 2">
    <name type="scientific">Dreissena polymorpha</name>
    <name type="common">Zebra mussel</name>
    <name type="synonym">Mytilus polymorpha</name>
    <dbReference type="NCBI Taxonomy" id="45954"/>
    <lineage>
        <taxon>Eukaryota</taxon>
        <taxon>Metazoa</taxon>
        <taxon>Spiralia</taxon>
        <taxon>Lophotrochozoa</taxon>
        <taxon>Mollusca</taxon>
        <taxon>Bivalvia</taxon>
        <taxon>Autobranchia</taxon>
        <taxon>Heteroconchia</taxon>
        <taxon>Euheterodonta</taxon>
        <taxon>Imparidentia</taxon>
        <taxon>Neoheterodontei</taxon>
        <taxon>Myida</taxon>
        <taxon>Dreissenoidea</taxon>
        <taxon>Dreissenidae</taxon>
        <taxon>Dreissena</taxon>
    </lineage>
</organism>
<accession>A0A9D4BLG9</accession>
<reference evidence="1" key="1">
    <citation type="journal article" date="2019" name="bioRxiv">
        <title>The Genome of the Zebra Mussel, Dreissena polymorpha: A Resource for Invasive Species Research.</title>
        <authorList>
            <person name="McCartney M.A."/>
            <person name="Auch B."/>
            <person name="Kono T."/>
            <person name="Mallez S."/>
            <person name="Zhang Y."/>
            <person name="Obille A."/>
            <person name="Becker A."/>
            <person name="Abrahante J.E."/>
            <person name="Garbe J."/>
            <person name="Badalamenti J.P."/>
            <person name="Herman A."/>
            <person name="Mangelson H."/>
            <person name="Liachko I."/>
            <person name="Sullivan S."/>
            <person name="Sone E.D."/>
            <person name="Koren S."/>
            <person name="Silverstein K.A.T."/>
            <person name="Beckman K.B."/>
            <person name="Gohl D.M."/>
        </authorList>
    </citation>
    <scope>NUCLEOTIDE SEQUENCE</scope>
    <source>
        <strain evidence="1">Duluth1</strain>
        <tissue evidence="1">Whole animal</tissue>
    </source>
</reference>
<gene>
    <name evidence="1" type="ORF">DPMN_075375</name>
</gene>
<evidence type="ECO:0000313" key="1">
    <source>
        <dbReference type="EMBL" id="KAH3700399.1"/>
    </source>
</evidence>
<sequence>MHVNFLPDRTLTNHFALELHPTPLTAGRADADILTEWCVTTVTCENGCVPVRCLSTEGYLAKCRYW</sequence>
<proteinExistence type="predicted"/>
<keyword evidence="2" id="KW-1185">Reference proteome</keyword>